<evidence type="ECO:0000256" key="6">
    <source>
        <dbReference type="ARBA" id="ARBA00022833"/>
    </source>
</evidence>
<keyword evidence="5 11" id="KW-0378">Hydrolase</keyword>
<keyword evidence="7 11" id="KW-0482">Metalloprotease</keyword>
<proteinExistence type="inferred from homology"/>
<dbReference type="GO" id="GO:0016020">
    <property type="term" value="C:membrane"/>
    <property type="evidence" value="ECO:0007669"/>
    <property type="project" value="TreeGrafter"/>
</dbReference>
<feature type="binding site" evidence="9">
    <location>
        <position position="325"/>
    </location>
    <ligand>
        <name>Zn(2+)</name>
        <dbReference type="ChEBI" id="CHEBI:29105"/>
        <note>catalytic</note>
    </ligand>
</feature>
<dbReference type="InterPro" id="IPR042097">
    <property type="entry name" value="Aminopeptidase_N-like_N_sf"/>
</dbReference>
<gene>
    <name evidence="15" type="ORF">B0I36DRAFT_387118</name>
</gene>
<evidence type="ECO:0000256" key="4">
    <source>
        <dbReference type="ARBA" id="ARBA00022723"/>
    </source>
</evidence>
<accession>A0A9P8Y0G3</accession>
<evidence type="ECO:0000259" key="13">
    <source>
        <dbReference type="Pfam" id="PF11838"/>
    </source>
</evidence>
<dbReference type="PRINTS" id="PR00756">
    <property type="entry name" value="ALADIPTASE"/>
</dbReference>
<evidence type="ECO:0000256" key="5">
    <source>
        <dbReference type="ARBA" id="ARBA00022801"/>
    </source>
</evidence>
<keyword evidence="6 9" id="KW-0862">Zinc</keyword>
<comment type="caution">
    <text evidence="15">The sequence shown here is derived from an EMBL/GenBank/DDBJ whole genome shotgun (WGS) entry which is preliminary data.</text>
</comment>
<protein>
    <recommendedName>
        <fullName evidence="11">Aminopeptidase</fullName>
        <ecNumber evidence="11">3.4.11.-</ecNumber>
    </recommendedName>
</protein>
<dbReference type="GO" id="GO:0043171">
    <property type="term" value="P:peptide catabolic process"/>
    <property type="evidence" value="ECO:0007669"/>
    <property type="project" value="TreeGrafter"/>
</dbReference>
<dbReference type="InterPro" id="IPR014782">
    <property type="entry name" value="Peptidase_M1_dom"/>
</dbReference>
<comment type="cofactor">
    <cofactor evidence="9 11">
        <name>Zn(2+)</name>
        <dbReference type="ChEBI" id="CHEBI:29105"/>
    </cofactor>
    <text evidence="9 11">Binds 1 zinc ion per subunit.</text>
</comment>
<dbReference type="CDD" id="cd09601">
    <property type="entry name" value="M1_APN-Q_like"/>
    <property type="match status" value="1"/>
</dbReference>
<feature type="site" description="Transition state stabilizer" evidence="10">
    <location>
        <position position="411"/>
    </location>
</feature>
<feature type="binding site" evidence="9">
    <location>
        <position position="348"/>
    </location>
    <ligand>
        <name>Zn(2+)</name>
        <dbReference type="ChEBI" id="CHEBI:29105"/>
        <note>catalytic</note>
    </ligand>
</feature>
<dbReference type="AlphaFoldDB" id="A0A9P8Y0G3"/>
<evidence type="ECO:0000256" key="8">
    <source>
        <dbReference type="PIRSR" id="PIRSR634016-1"/>
    </source>
</evidence>
<dbReference type="GO" id="GO:0008270">
    <property type="term" value="F:zinc ion binding"/>
    <property type="evidence" value="ECO:0007669"/>
    <property type="project" value="UniProtKB-UniRule"/>
</dbReference>
<dbReference type="SUPFAM" id="SSF55486">
    <property type="entry name" value="Metalloproteases ('zincins'), catalytic domain"/>
    <property type="match status" value="1"/>
</dbReference>
<dbReference type="InterPro" id="IPR034016">
    <property type="entry name" value="M1_APN-typ"/>
</dbReference>
<feature type="domain" description="Aminopeptidase N-like N-terminal" evidence="14">
    <location>
        <begin position="20"/>
        <end position="213"/>
    </location>
</feature>
<keyword evidence="4 9" id="KW-0479">Metal-binding</keyword>
<keyword evidence="16" id="KW-1185">Reference proteome</keyword>
<dbReference type="EMBL" id="JAGTJQ010000009">
    <property type="protein sequence ID" value="KAH7024576.1"/>
    <property type="molecule type" value="Genomic_DNA"/>
</dbReference>
<evidence type="ECO:0000313" key="16">
    <source>
        <dbReference type="Proteomes" id="UP000756346"/>
    </source>
</evidence>
<evidence type="ECO:0000313" key="15">
    <source>
        <dbReference type="EMBL" id="KAH7024576.1"/>
    </source>
</evidence>
<evidence type="ECO:0000256" key="10">
    <source>
        <dbReference type="PIRSR" id="PIRSR634016-4"/>
    </source>
</evidence>
<feature type="binding site" evidence="9">
    <location>
        <position position="329"/>
    </location>
    <ligand>
        <name>Zn(2+)</name>
        <dbReference type="ChEBI" id="CHEBI:29105"/>
        <note>catalytic</note>
    </ligand>
</feature>
<dbReference type="PANTHER" id="PTHR11533">
    <property type="entry name" value="PROTEASE M1 ZINC METALLOPROTEASE"/>
    <property type="match status" value="1"/>
</dbReference>
<evidence type="ECO:0000256" key="3">
    <source>
        <dbReference type="ARBA" id="ARBA00022670"/>
    </source>
</evidence>
<dbReference type="Gene3D" id="1.10.390.10">
    <property type="entry name" value="Neutral Protease Domain 2"/>
    <property type="match status" value="1"/>
</dbReference>
<dbReference type="Pfam" id="PF17900">
    <property type="entry name" value="Peptidase_M1_N"/>
    <property type="match status" value="1"/>
</dbReference>
<dbReference type="InterPro" id="IPR050344">
    <property type="entry name" value="Peptidase_M1_aminopeptidases"/>
</dbReference>
<dbReference type="GO" id="GO:0005737">
    <property type="term" value="C:cytoplasm"/>
    <property type="evidence" value="ECO:0007669"/>
    <property type="project" value="TreeGrafter"/>
</dbReference>
<feature type="domain" description="ERAP1-like C-terminal" evidence="13">
    <location>
        <begin position="558"/>
        <end position="866"/>
    </location>
</feature>
<dbReference type="Gene3D" id="1.25.50.20">
    <property type="match status" value="1"/>
</dbReference>
<dbReference type="RefSeq" id="XP_046008124.1">
    <property type="nucleotide sequence ID" value="XM_046161142.1"/>
</dbReference>
<dbReference type="InterPro" id="IPR001930">
    <property type="entry name" value="Peptidase_M1"/>
</dbReference>
<organism evidence="15 16">
    <name type="scientific">Microdochium trichocladiopsis</name>
    <dbReference type="NCBI Taxonomy" id="1682393"/>
    <lineage>
        <taxon>Eukaryota</taxon>
        <taxon>Fungi</taxon>
        <taxon>Dikarya</taxon>
        <taxon>Ascomycota</taxon>
        <taxon>Pezizomycotina</taxon>
        <taxon>Sordariomycetes</taxon>
        <taxon>Xylariomycetidae</taxon>
        <taxon>Xylariales</taxon>
        <taxon>Microdochiaceae</taxon>
        <taxon>Microdochium</taxon>
    </lineage>
</organism>
<evidence type="ECO:0000256" key="11">
    <source>
        <dbReference type="RuleBase" id="RU364040"/>
    </source>
</evidence>
<dbReference type="EC" id="3.4.11.-" evidence="11"/>
<dbReference type="OrthoDB" id="10031169at2759"/>
<evidence type="ECO:0000256" key="2">
    <source>
        <dbReference type="ARBA" id="ARBA00022438"/>
    </source>
</evidence>
<evidence type="ECO:0000256" key="7">
    <source>
        <dbReference type="ARBA" id="ARBA00023049"/>
    </source>
</evidence>
<comment type="similarity">
    <text evidence="1 11">Belongs to the peptidase M1 family.</text>
</comment>
<keyword evidence="3 11" id="KW-0645">Protease</keyword>
<dbReference type="Pfam" id="PF11838">
    <property type="entry name" value="ERAP1_C"/>
    <property type="match status" value="1"/>
</dbReference>
<dbReference type="InterPro" id="IPR045357">
    <property type="entry name" value="Aminopeptidase_N-like_N"/>
</dbReference>
<dbReference type="GeneID" id="70190688"/>
<reference evidence="15" key="1">
    <citation type="journal article" date="2021" name="Nat. Commun.">
        <title>Genetic determinants of endophytism in the Arabidopsis root mycobiome.</title>
        <authorList>
            <person name="Mesny F."/>
            <person name="Miyauchi S."/>
            <person name="Thiergart T."/>
            <person name="Pickel B."/>
            <person name="Atanasova L."/>
            <person name="Karlsson M."/>
            <person name="Huettel B."/>
            <person name="Barry K.W."/>
            <person name="Haridas S."/>
            <person name="Chen C."/>
            <person name="Bauer D."/>
            <person name="Andreopoulos W."/>
            <person name="Pangilinan J."/>
            <person name="LaButti K."/>
            <person name="Riley R."/>
            <person name="Lipzen A."/>
            <person name="Clum A."/>
            <person name="Drula E."/>
            <person name="Henrissat B."/>
            <person name="Kohler A."/>
            <person name="Grigoriev I.V."/>
            <person name="Martin F.M."/>
            <person name="Hacquard S."/>
        </authorList>
    </citation>
    <scope>NUCLEOTIDE SEQUENCE</scope>
    <source>
        <strain evidence="15">MPI-CAGE-CH-0230</strain>
    </source>
</reference>
<dbReference type="InterPro" id="IPR027268">
    <property type="entry name" value="Peptidase_M4/M1_CTD_sf"/>
</dbReference>
<dbReference type="Proteomes" id="UP000756346">
    <property type="component" value="Unassembled WGS sequence"/>
</dbReference>
<dbReference type="FunFam" id="1.10.390.10:FF:000001">
    <property type="entry name" value="Aminopeptidase"/>
    <property type="match status" value="1"/>
</dbReference>
<dbReference type="GO" id="GO:0006508">
    <property type="term" value="P:proteolysis"/>
    <property type="evidence" value="ECO:0007669"/>
    <property type="project" value="UniProtKB-KW"/>
</dbReference>
<feature type="active site" description="Proton acceptor" evidence="8">
    <location>
        <position position="326"/>
    </location>
</feature>
<dbReference type="Gene3D" id="2.60.40.1730">
    <property type="entry name" value="tricorn interacting facor f3 domain"/>
    <property type="match status" value="1"/>
</dbReference>
<dbReference type="GO" id="GO:0042277">
    <property type="term" value="F:peptide binding"/>
    <property type="evidence" value="ECO:0007669"/>
    <property type="project" value="TreeGrafter"/>
</dbReference>
<evidence type="ECO:0000259" key="12">
    <source>
        <dbReference type="Pfam" id="PF01433"/>
    </source>
</evidence>
<feature type="domain" description="Peptidase M1 membrane alanine aminopeptidase" evidence="12">
    <location>
        <begin position="253"/>
        <end position="470"/>
    </location>
</feature>
<dbReference type="GO" id="GO:0070006">
    <property type="term" value="F:metalloaminopeptidase activity"/>
    <property type="evidence" value="ECO:0007669"/>
    <property type="project" value="TreeGrafter"/>
</dbReference>
<dbReference type="PANTHER" id="PTHR11533:SF171">
    <property type="entry name" value="AMINOPEPTIDASE"/>
    <property type="match status" value="1"/>
</dbReference>
<evidence type="ECO:0000256" key="9">
    <source>
        <dbReference type="PIRSR" id="PIRSR634016-3"/>
    </source>
</evidence>
<dbReference type="Pfam" id="PF01433">
    <property type="entry name" value="Peptidase_M1"/>
    <property type="match status" value="1"/>
</dbReference>
<evidence type="ECO:0000259" key="14">
    <source>
        <dbReference type="Pfam" id="PF17900"/>
    </source>
</evidence>
<name>A0A9P8Y0G3_9PEZI</name>
<keyword evidence="2 11" id="KW-0031">Aminopeptidase</keyword>
<sequence length="885" mass="98311">MLSKQTTTVEGGFLPTCVTPTHYSLAIRNIQWGDSWKYSGQVTIAATINEPTSRIILHAEGLRVEKADISQNGHELLATNVDTTNGFLTIELPRDISPGVASIHITFQGVVKDSMEGFYRAKHDPQSLKAAGTSQDDGGAGYTLVTQFEPCDARTAFPCFDEPRLKATFELELDIPEGLTALANMPVAAVTAGDSPGTKRVRFEPTVTMSTYLLAWAIGSFEYLERMTRREHQGRKIPVRVYTAPGYSRHARFAVEYAAATLDYFADIFGADYPLPKCDHVVVPEFISGAMENWGLIVYRPPKILFDDETSDNRVKLKACYVIAHELAHQWFGNLVTMDWWNALWLNEGFATWAGYLAVDHFYPEWQIWPHFTANVMSEAFSLDALDATHPIEADVGTTWDARQMFDDISYLKGASVIRMLSQHLGVSVFLKGIAMYLKRHAYGTATTGDLFAALEDVSGVAVSGFMDAWIRRPGFPMVETKPTGSGELHYQQSRFLLCSAKDEGQSPSAPAPTNTVWQIPLQVSAQNGAGQSNVIVQAKQGTIATADTTEVSVLPSDSTFCHFKYSSEERLSMLARQSTLTCNEIIPLLRDIRALVASGHLPIIDMLETCTSLEHNGNVFELGEIAKCLDLLEAGVEGNGRVGRALLDYRRSLSKNQHSQSINWGIKTEEYQAIEYQRVYIQTLLAHEDPDTMRAVEQYYADWAEAREIAFAPSFRGIILGYAVAKLGRPAYEAVKASYVADTTVDGKEVCLSALGRVRDQDLAWDLLDFAFSDKMTLQNVHLVFSSLGASGEGRVYLWEYVKSNWQKVHETLSKCAVVMNWCLEMGLSHFDSAELHEEMEGFFAGKDTSSFHQVLLVVLDRIKANAAVRNRLAPQLREWAGPA</sequence>
<dbReference type="SUPFAM" id="SSF63737">
    <property type="entry name" value="Leukotriene A4 hydrolase N-terminal domain"/>
    <property type="match status" value="1"/>
</dbReference>
<dbReference type="InterPro" id="IPR024571">
    <property type="entry name" value="ERAP1-like_C_dom"/>
</dbReference>
<evidence type="ECO:0000256" key="1">
    <source>
        <dbReference type="ARBA" id="ARBA00010136"/>
    </source>
</evidence>